<evidence type="ECO:0000256" key="8">
    <source>
        <dbReference type="SAM" id="Phobius"/>
    </source>
</evidence>
<accession>A0ABW4NYK4</accession>
<feature type="region of interest" description="Disordered" evidence="7">
    <location>
        <begin position="1"/>
        <end position="59"/>
    </location>
</feature>
<evidence type="ECO:0000313" key="10">
    <source>
        <dbReference type="Proteomes" id="UP001597286"/>
    </source>
</evidence>
<dbReference type="Pfam" id="PF07681">
    <property type="entry name" value="DoxX"/>
    <property type="match status" value="1"/>
</dbReference>
<evidence type="ECO:0000256" key="7">
    <source>
        <dbReference type="SAM" id="MobiDB-lite"/>
    </source>
</evidence>
<reference evidence="10" key="1">
    <citation type="journal article" date="2019" name="Int. J. Syst. Evol. Microbiol.">
        <title>The Global Catalogue of Microorganisms (GCM) 10K type strain sequencing project: providing services to taxonomists for standard genome sequencing and annotation.</title>
        <authorList>
            <consortium name="The Broad Institute Genomics Platform"/>
            <consortium name="The Broad Institute Genome Sequencing Center for Infectious Disease"/>
            <person name="Wu L."/>
            <person name="Ma J."/>
        </authorList>
    </citation>
    <scope>NUCLEOTIDE SEQUENCE [LARGE SCALE GENOMIC DNA]</scope>
    <source>
        <strain evidence="10">DT72</strain>
    </source>
</reference>
<evidence type="ECO:0000256" key="2">
    <source>
        <dbReference type="ARBA" id="ARBA00006679"/>
    </source>
</evidence>
<comment type="caution">
    <text evidence="9">The sequence shown here is derived from an EMBL/GenBank/DDBJ whole genome shotgun (WGS) entry which is preliminary data.</text>
</comment>
<evidence type="ECO:0000313" key="9">
    <source>
        <dbReference type="EMBL" id="MFD1811268.1"/>
    </source>
</evidence>
<keyword evidence="4 8" id="KW-0812">Transmembrane</keyword>
<name>A0ABW4NYK4_9NOCA</name>
<dbReference type="Proteomes" id="UP001597286">
    <property type="component" value="Unassembled WGS sequence"/>
</dbReference>
<dbReference type="InterPro" id="IPR051907">
    <property type="entry name" value="DoxX-like_oxidoreductase"/>
</dbReference>
<keyword evidence="6 8" id="KW-0472">Membrane</keyword>
<feature type="transmembrane region" description="Helical" evidence="8">
    <location>
        <begin position="159"/>
        <end position="186"/>
    </location>
</feature>
<dbReference type="EMBL" id="JBHUFB010000006">
    <property type="protein sequence ID" value="MFD1811268.1"/>
    <property type="molecule type" value="Genomic_DNA"/>
</dbReference>
<comment type="similarity">
    <text evidence="2">Belongs to the DoxX family.</text>
</comment>
<feature type="transmembrane region" description="Helical" evidence="8">
    <location>
        <begin position="239"/>
        <end position="259"/>
    </location>
</feature>
<dbReference type="RefSeq" id="WP_378483821.1">
    <property type="nucleotide sequence ID" value="NZ_JBHUFB010000006.1"/>
</dbReference>
<keyword evidence="5 8" id="KW-1133">Transmembrane helix</keyword>
<proteinExistence type="inferred from homology"/>
<evidence type="ECO:0000256" key="6">
    <source>
        <dbReference type="ARBA" id="ARBA00023136"/>
    </source>
</evidence>
<evidence type="ECO:0000256" key="5">
    <source>
        <dbReference type="ARBA" id="ARBA00022989"/>
    </source>
</evidence>
<evidence type="ECO:0000256" key="1">
    <source>
        <dbReference type="ARBA" id="ARBA00004651"/>
    </source>
</evidence>
<dbReference type="PANTHER" id="PTHR33452:SF1">
    <property type="entry name" value="INNER MEMBRANE PROTEIN YPHA-RELATED"/>
    <property type="match status" value="1"/>
</dbReference>
<sequence length="266" mass="27476">MTDNPRQNPEAEGFGRSVPSRHDAQSGRIPTTDDELGFMPTEQIPTYGGADASTSELHPTEELRTADSYDRDLAAALAASTAAPAAVEPTAPPTTPRGTLDLGLLVLRVAVGAVALAHGLQKLLGIWGGPGLDGFESFLVDAGFEQARILALAGAIGEVVAGALLILGLATPFAAAGLLAVLINAWCVRQAADPGLQWFAPDGPELELLLAAVLVAVALTGPGRLSVEGRRRWATRPYVGSFVVLLLGVAGGVCLWIFLNGANPFA</sequence>
<comment type="subcellular location">
    <subcellularLocation>
        <location evidence="1">Cell membrane</location>
        <topology evidence="1">Multi-pass membrane protein</topology>
    </subcellularLocation>
</comment>
<gene>
    <name evidence="9" type="ORF">ACFSJG_03495</name>
</gene>
<keyword evidence="3" id="KW-1003">Cell membrane</keyword>
<feature type="transmembrane region" description="Helical" evidence="8">
    <location>
        <begin position="206"/>
        <end position="227"/>
    </location>
</feature>
<evidence type="ECO:0000256" key="3">
    <source>
        <dbReference type="ARBA" id="ARBA00022475"/>
    </source>
</evidence>
<dbReference type="InterPro" id="IPR032808">
    <property type="entry name" value="DoxX"/>
</dbReference>
<organism evidence="9 10">
    <name type="scientific">Rhodococcus gannanensis</name>
    <dbReference type="NCBI Taxonomy" id="1960308"/>
    <lineage>
        <taxon>Bacteria</taxon>
        <taxon>Bacillati</taxon>
        <taxon>Actinomycetota</taxon>
        <taxon>Actinomycetes</taxon>
        <taxon>Mycobacteriales</taxon>
        <taxon>Nocardiaceae</taxon>
        <taxon>Rhodococcus</taxon>
    </lineage>
</organism>
<keyword evidence="10" id="KW-1185">Reference proteome</keyword>
<protein>
    <submittedName>
        <fullName evidence="9">DoxX family protein</fullName>
    </submittedName>
</protein>
<evidence type="ECO:0000256" key="4">
    <source>
        <dbReference type="ARBA" id="ARBA00022692"/>
    </source>
</evidence>
<dbReference type="PANTHER" id="PTHR33452">
    <property type="entry name" value="OXIDOREDUCTASE CATD-RELATED"/>
    <property type="match status" value="1"/>
</dbReference>